<evidence type="ECO:0000259" key="5">
    <source>
        <dbReference type="SMART" id="SM00382"/>
    </source>
</evidence>
<dbReference type="SUPFAM" id="SSF52540">
    <property type="entry name" value="P-loop containing nucleoside triphosphate hydrolases"/>
    <property type="match status" value="2"/>
</dbReference>
<keyword evidence="2" id="KW-0547">Nucleotide-binding</keyword>
<dbReference type="SMART" id="SM00382">
    <property type="entry name" value="AAA"/>
    <property type="match status" value="2"/>
</dbReference>
<keyword evidence="4" id="KW-0143">Chaperone</keyword>
<dbReference type="InterPro" id="IPR003959">
    <property type="entry name" value="ATPase_AAA_core"/>
</dbReference>
<keyword evidence="3" id="KW-0067">ATP-binding</keyword>
<evidence type="ECO:0000259" key="6">
    <source>
        <dbReference type="SMART" id="SM01086"/>
    </source>
</evidence>
<comment type="caution">
    <text evidence="7">The sequence shown here is derived from an EMBL/GenBank/DDBJ whole genome shotgun (WGS) entry which is preliminary data.</text>
</comment>
<reference evidence="7 8" key="1">
    <citation type="journal article" date="2016" name="Nat. Commun.">
        <title>Thousands of microbial genomes shed light on interconnected biogeochemical processes in an aquifer system.</title>
        <authorList>
            <person name="Anantharaman K."/>
            <person name="Brown C.T."/>
            <person name="Hug L.A."/>
            <person name="Sharon I."/>
            <person name="Castelle C.J."/>
            <person name="Probst A.J."/>
            <person name="Thomas B.C."/>
            <person name="Singh A."/>
            <person name="Wilkins M.J."/>
            <person name="Karaoz U."/>
            <person name="Brodie E.L."/>
            <person name="Williams K.H."/>
            <person name="Hubbard S.S."/>
            <person name="Banfield J.F."/>
        </authorList>
    </citation>
    <scope>NUCLEOTIDE SEQUENCE [LARGE SCALE GENOMIC DNA]</scope>
</reference>
<organism evidence="7 8">
    <name type="scientific">Candidatus Doudnabacteria bacterium RIFCSPHIGHO2_01_FULL_49_9</name>
    <dbReference type="NCBI Taxonomy" id="1817827"/>
    <lineage>
        <taxon>Bacteria</taxon>
        <taxon>Candidatus Doudnaibacteriota</taxon>
    </lineage>
</organism>
<evidence type="ECO:0000256" key="1">
    <source>
        <dbReference type="ARBA" id="ARBA00022737"/>
    </source>
</evidence>
<dbReference type="InterPro" id="IPR003593">
    <property type="entry name" value="AAA+_ATPase"/>
</dbReference>
<name>A0A1F5NZ17_9BACT</name>
<proteinExistence type="predicted"/>
<feature type="domain" description="AAA+ ATPase" evidence="5">
    <location>
        <begin position="141"/>
        <end position="301"/>
    </location>
</feature>
<protein>
    <recommendedName>
        <fullName evidence="9">Clp R domain-containing protein</fullName>
    </recommendedName>
</protein>
<feature type="non-terminal residue" evidence="7">
    <location>
        <position position="1"/>
    </location>
</feature>
<accession>A0A1F5NZ17</accession>
<dbReference type="GO" id="GO:0005737">
    <property type="term" value="C:cytoplasm"/>
    <property type="evidence" value="ECO:0007669"/>
    <property type="project" value="TreeGrafter"/>
</dbReference>
<dbReference type="Pfam" id="PF10431">
    <property type="entry name" value="ClpB_D2-small"/>
    <property type="match status" value="1"/>
</dbReference>
<evidence type="ECO:0000256" key="4">
    <source>
        <dbReference type="ARBA" id="ARBA00023186"/>
    </source>
</evidence>
<dbReference type="Pfam" id="PF17871">
    <property type="entry name" value="AAA_lid_9"/>
    <property type="match status" value="1"/>
</dbReference>
<dbReference type="CDD" id="cd19499">
    <property type="entry name" value="RecA-like_ClpB_Hsp104-like"/>
    <property type="match status" value="1"/>
</dbReference>
<dbReference type="InterPro" id="IPR027417">
    <property type="entry name" value="P-loop_NTPase"/>
</dbReference>
<dbReference type="InterPro" id="IPR019489">
    <property type="entry name" value="Clp_ATPase_C"/>
</dbReference>
<keyword evidence="1" id="KW-0677">Repeat</keyword>
<dbReference type="AlphaFoldDB" id="A0A1F5NZ17"/>
<evidence type="ECO:0000313" key="8">
    <source>
        <dbReference type="Proteomes" id="UP000176339"/>
    </source>
</evidence>
<sequence>VAMDVKLEKLAYRAFEQAIKNRDGSIDPVDLFAALGFIEDHDLARLFDLFEIDQGDLEKAMIFGRFSRSGFWSGAPRSMGAFVGRRRRHRIMNRAWTSRPTPNFDRYGDDLTDRARLGQIGFLIGHQDELERVLNVVSRSEKPNVLLVGEPGIGMDKIIEHLAYMISKDRVPPELFDKRLVSLDIGRMVAGAQQAELQSRIQTVFGEIYQAGNIILAVPEIHNLARTSGPKEMNASTTIIPLITTNDFPLIGTTYPKEFKQYIEPDSSFSKAFEVIRVKEVTHDEAMRILIHRSLLLERQHRIKITFGAVKKAVELAARYFRTEPLPGSANDLLKEALASASRRGEKVLDGDDIIDIAQTRVNIPIREAKGSEADKLLNLEELIHEKLVDQEAAVKSVAQALRQYRSGLARKGGPIGSFLFVGPTGVGKTELSKILAKMQFGSEDAMVRFDMSEYQDKQSFFQFIGSPDGTMPGILTDRVLEKPYSLILLDEFEKAHPDILNLFLQVFDDGRLTDNLGRVVSFENTIIIATSNAHSAFIKEQIEVARPMEEIASDLKKKLVTFFRPELLNRFSSIVVFRNLRPEDIQKITEIQLNSLARSLQEDQGIYIAFTPEATAKIAELGYDPVFGARPLRQVISDKIKDPLSKLILSGRAARGIKVSVGVENGEVTLYGAN</sequence>
<feature type="domain" description="AAA+ ATPase" evidence="5">
    <location>
        <begin position="415"/>
        <end position="582"/>
    </location>
</feature>
<dbReference type="GO" id="GO:0005524">
    <property type="term" value="F:ATP binding"/>
    <property type="evidence" value="ECO:0007669"/>
    <property type="project" value="UniProtKB-KW"/>
</dbReference>
<dbReference type="PANTHER" id="PTHR11638">
    <property type="entry name" value="ATP-DEPENDENT CLP PROTEASE"/>
    <property type="match status" value="1"/>
</dbReference>
<dbReference type="Gene3D" id="1.10.8.60">
    <property type="match status" value="2"/>
</dbReference>
<evidence type="ECO:0008006" key="9">
    <source>
        <dbReference type="Google" id="ProtNLM"/>
    </source>
</evidence>
<dbReference type="CDD" id="cd00009">
    <property type="entry name" value="AAA"/>
    <property type="match status" value="1"/>
</dbReference>
<feature type="domain" description="Clp ATPase C-terminal" evidence="6">
    <location>
        <begin position="581"/>
        <end position="671"/>
    </location>
</feature>
<dbReference type="PANTHER" id="PTHR11638:SF18">
    <property type="entry name" value="HEAT SHOCK PROTEIN 104"/>
    <property type="match status" value="1"/>
</dbReference>
<dbReference type="InterPro" id="IPR001270">
    <property type="entry name" value="ClpA/B"/>
</dbReference>
<gene>
    <name evidence="7" type="ORF">A2846_03355</name>
</gene>
<evidence type="ECO:0000256" key="3">
    <source>
        <dbReference type="ARBA" id="ARBA00022840"/>
    </source>
</evidence>
<evidence type="ECO:0000313" key="7">
    <source>
        <dbReference type="EMBL" id="OGE82864.1"/>
    </source>
</evidence>
<dbReference type="GO" id="GO:0034605">
    <property type="term" value="P:cellular response to heat"/>
    <property type="evidence" value="ECO:0007669"/>
    <property type="project" value="TreeGrafter"/>
</dbReference>
<dbReference type="InterPro" id="IPR041546">
    <property type="entry name" value="ClpA/ClpB_AAA_lid"/>
</dbReference>
<dbReference type="PRINTS" id="PR00300">
    <property type="entry name" value="CLPPROTEASEA"/>
</dbReference>
<dbReference type="SMART" id="SM01086">
    <property type="entry name" value="ClpB_D2-small"/>
    <property type="match status" value="1"/>
</dbReference>
<evidence type="ECO:0000256" key="2">
    <source>
        <dbReference type="ARBA" id="ARBA00022741"/>
    </source>
</evidence>
<dbReference type="Proteomes" id="UP000176339">
    <property type="component" value="Unassembled WGS sequence"/>
</dbReference>
<dbReference type="Gene3D" id="3.40.50.300">
    <property type="entry name" value="P-loop containing nucleotide triphosphate hydrolases"/>
    <property type="match status" value="2"/>
</dbReference>
<dbReference type="InterPro" id="IPR050130">
    <property type="entry name" value="ClpA_ClpB"/>
</dbReference>
<dbReference type="Pfam" id="PF07724">
    <property type="entry name" value="AAA_2"/>
    <property type="match status" value="1"/>
</dbReference>
<dbReference type="GO" id="GO:0016887">
    <property type="term" value="F:ATP hydrolysis activity"/>
    <property type="evidence" value="ECO:0007669"/>
    <property type="project" value="InterPro"/>
</dbReference>
<dbReference type="EMBL" id="MFEN01000061">
    <property type="protein sequence ID" value="OGE82864.1"/>
    <property type="molecule type" value="Genomic_DNA"/>
</dbReference>